<protein>
    <submittedName>
        <fullName evidence="1">Uncharacterized protein</fullName>
    </submittedName>
</protein>
<gene>
    <name evidence="1" type="ORF">EDD78_101126</name>
</gene>
<sequence length="98" mass="10976">MVIRGIRKNLYEPLCKALLERAQLEPLSASFTVTMQIDGEELVLRLQPDSHHRLVILQALLIERQGGAPRVTLITDGPSLSAYLGILLEQTLRRCRAS</sequence>
<comment type="caution">
    <text evidence="1">The sequence shown here is derived from an EMBL/GenBank/DDBJ whole genome shotgun (WGS) entry which is preliminary data.</text>
</comment>
<evidence type="ECO:0000313" key="1">
    <source>
        <dbReference type="EMBL" id="TCL45146.1"/>
    </source>
</evidence>
<name>A0A9X8ULA5_9FIRM</name>
<dbReference type="EMBL" id="SLUK01000001">
    <property type="protein sequence ID" value="TCL45146.1"/>
    <property type="molecule type" value="Genomic_DNA"/>
</dbReference>
<accession>A0A9X8ULA5</accession>
<dbReference type="Proteomes" id="UP000294682">
    <property type="component" value="Unassembled WGS sequence"/>
</dbReference>
<dbReference type="AlphaFoldDB" id="A0A9X8ULA5"/>
<keyword evidence="2" id="KW-1185">Reference proteome</keyword>
<dbReference type="RefSeq" id="WP_132083457.1">
    <property type="nucleotide sequence ID" value="NZ_SLUK01000001.1"/>
</dbReference>
<reference evidence="1 2" key="1">
    <citation type="submission" date="2019-03" db="EMBL/GenBank/DDBJ databases">
        <title>Genomic Encyclopedia of Type Strains, Phase IV (KMG-IV): sequencing the most valuable type-strain genomes for metagenomic binning, comparative biology and taxonomic classification.</title>
        <authorList>
            <person name="Goeker M."/>
        </authorList>
    </citation>
    <scope>NUCLEOTIDE SEQUENCE [LARGE SCALE GENOMIC DNA]</scope>
    <source>
        <strain evidence="1 2">DSM 100433</strain>
    </source>
</reference>
<evidence type="ECO:0000313" key="2">
    <source>
        <dbReference type="Proteomes" id="UP000294682"/>
    </source>
</evidence>
<organism evidence="1 2">
    <name type="scientific">Harryflintia acetispora</name>
    <dbReference type="NCBI Taxonomy" id="1849041"/>
    <lineage>
        <taxon>Bacteria</taxon>
        <taxon>Bacillati</taxon>
        <taxon>Bacillota</taxon>
        <taxon>Clostridia</taxon>
        <taxon>Eubacteriales</taxon>
        <taxon>Oscillospiraceae</taxon>
        <taxon>Harryflintia</taxon>
    </lineage>
</organism>
<proteinExistence type="predicted"/>